<dbReference type="GO" id="GO:0016757">
    <property type="term" value="F:glycosyltransferase activity"/>
    <property type="evidence" value="ECO:0007669"/>
    <property type="project" value="InterPro"/>
</dbReference>
<dbReference type="InterPro" id="IPR050194">
    <property type="entry name" value="Glycosyltransferase_grp1"/>
</dbReference>
<dbReference type="Proteomes" id="UP000031572">
    <property type="component" value="Unassembled WGS sequence"/>
</dbReference>
<evidence type="ECO:0000313" key="3">
    <source>
        <dbReference type="Proteomes" id="UP000031572"/>
    </source>
</evidence>
<dbReference type="Pfam" id="PF00534">
    <property type="entry name" value="Glycos_transf_1"/>
    <property type="match status" value="1"/>
</dbReference>
<keyword evidence="3" id="KW-1185">Reference proteome</keyword>
<dbReference type="STRING" id="709839.TSA66_20680"/>
<dbReference type="RefSeq" id="WP_040041373.1">
    <property type="nucleotide sequence ID" value="NZ_JWJG01000028.1"/>
</dbReference>
<dbReference type="AlphaFoldDB" id="A0A0C2BXD9"/>
<comment type="caution">
    <text evidence="2">The sequence shown here is derived from an EMBL/GenBank/DDBJ whole genome shotgun (WGS) entry which is preliminary data.</text>
</comment>
<dbReference type="Gene3D" id="3.40.50.2000">
    <property type="entry name" value="Glycogen Phosphorylase B"/>
    <property type="match status" value="2"/>
</dbReference>
<gene>
    <name evidence="2" type="ORF">TSA66_20680</name>
</gene>
<evidence type="ECO:0000259" key="1">
    <source>
        <dbReference type="Pfam" id="PF00534"/>
    </source>
</evidence>
<feature type="domain" description="Glycosyl transferase family 1" evidence="1">
    <location>
        <begin position="170"/>
        <end position="333"/>
    </location>
</feature>
<dbReference type="SUPFAM" id="SSF53756">
    <property type="entry name" value="UDP-Glycosyltransferase/glycogen phosphorylase"/>
    <property type="match status" value="1"/>
</dbReference>
<reference evidence="2 3" key="1">
    <citation type="submission" date="2014-12" db="EMBL/GenBank/DDBJ databases">
        <title>Denitrispirillum autotrophicum gen. nov., sp. nov., Denitrifying, Facultatively Autotrophic Bacteria Isolated from Rice Paddy Soil.</title>
        <authorList>
            <person name="Ishii S."/>
            <person name="Ashida N."/>
            <person name="Ohno H."/>
            <person name="Otsuka S."/>
            <person name="Yokota A."/>
            <person name="Senoo K."/>
        </authorList>
    </citation>
    <scope>NUCLEOTIDE SEQUENCE [LARGE SCALE GENOMIC DNA]</scope>
    <source>
        <strain evidence="2 3">TSA66</strain>
    </source>
</reference>
<protein>
    <recommendedName>
        <fullName evidence="1">Glycosyl transferase family 1 domain-containing protein</fullName>
    </recommendedName>
</protein>
<sequence>MRLAIITNHPPPFRIPVYEIIGNMPGIELQAIFCSRREPNRQWRLPPLRFNHVFLREHFVTRGDNFIHNNLDVLSALHRFAPDAIVTTGFNPTYLYAFSYAMTKGIAHVPMTDGTDVSERALSAWHKRIRRFVYRRSQAFIAASAGGQRLYESYGVAPQRCFRSCLCIDNEEYLRDATHEEKKYDFIFCGRIVEGKNPLFALRVAHEAARSMGRKISILFVGSGSQEDRVRKEAALMADMVQADFNGFAGQNELPALYRSARLFLFPTLADVWGVVANEAAAAGLPIIVSPHAGVAGELVQHGDNGFVCELDVKLWSRHAVLLLTQPAVYERFALRSRALVSQYTFEQAAAGLVSACRVALDGSETEKHLRPVNVVKGS</sequence>
<dbReference type="PANTHER" id="PTHR45947:SF3">
    <property type="entry name" value="SULFOQUINOVOSYL TRANSFERASE SQD2"/>
    <property type="match status" value="1"/>
</dbReference>
<dbReference type="InterPro" id="IPR001296">
    <property type="entry name" value="Glyco_trans_1"/>
</dbReference>
<organism evidence="2 3">
    <name type="scientific">Noviherbaspirillum autotrophicum</name>
    <dbReference type="NCBI Taxonomy" id="709839"/>
    <lineage>
        <taxon>Bacteria</taxon>
        <taxon>Pseudomonadati</taxon>
        <taxon>Pseudomonadota</taxon>
        <taxon>Betaproteobacteria</taxon>
        <taxon>Burkholderiales</taxon>
        <taxon>Oxalobacteraceae</taxon>
        <taxon>Noviherbaspirillum</taxon>
    </lineage>
</organism>
<dbReference type="OrthoDB" id="8779556at2"/>
<dbReference type="EMBL" id="JWJG01000028">
    <property type="protein sequence ID" value="KIF82696.1"/>
    <property type="molecule type" value="Genomic_DNA"/>
</dbReference>
<dbReference type="PANTHER" id="PTHR45947">
    <property type="entry name" value="SULFOQUINOVOSYL TRANSFERASE SQD2"/>
    <property type="match status" value="1"/>
</dbReference>
<name>A0A0C2BXD9_9BURK</name>
<evidence type="ECO:0000313" key="2">
    <source>
        <dbReference type="EMBL" id="KIF82696.1"/>
    </source>
</evidence>
<proteinExistence type="predicted"/>
<accession>A0A0C2BXD9</accession>